<evidence type="ECO:0000313" key="3">
    <source>
        <dbReference type="EMBL" id="TCV92615.1"/>
    </source>
</evidence>
<reference evidence="3 4" key="1">
    <citation type="submission" date="2019-03" db="EMBL/GenBank/DDBJ databases">
        <title>Genomic Encyclopedia of Type Strains, Phase IV (KMG-IV): sequencing the most valuable type-strain genomes for metagenomic binning, comparative biology and taxonomic classification.</title>
        <authorList>
            <person name="Goeker M."/>
        </authorList>
    </citation>
    <scope>NUCLEOTIDE SEQUENCE [LARGE SCALE GENOMIC DNA]</scope>
    <source>
        <strain evidence="3 4">DSM 19580</strain>
    </source>
</reference>
<comment type="caution">
    <text evidence="3">The sequence shown here is derived from an EMBL/GenBank/DDBJ whole genome shotgun (WGS) entry which is preliminary data.</text>
</comment>
<accession>A0A4R3YIW0</accession>
<dbReference type="Pfam" id="PF12528">
    <property type="entry name" value="T2SSppdC"/>
    <property type="match status" value="1"/>
</dbReference>
<gene>
    <name evidence="3" type="ORF">EDC52_11163</name>
</gene>
<keyword evidence="1" id="KW-1133">Transmembrane helix</keyword>
<dbReference type="Proteomes" id="UP000295719">
    <property type="component" value="Unassembled WGS sequence"/>
</dbReference>
<evidence type="ECO:0000256" key="1">
    <source>
        <dbReference type="SAM" id="Phobius"/>
    </source>
</evidence>
<feature type="domain" description="Prepilin peptidase dependent protein C-like C-terminal" evidence="2">
    <location>
        <begin position="31"/>
        <end position="110"/>
    </location>
</feature>
<evidence type="ECO:0000313" key="4">
    <source>
        <dbReference type="Proteomes" id="UP000295719"/>
    </source>
</evidence>
<dbReference type="AlphaFoldDB" id="A0A4R3YIW0"/>
<dbReference type="RefSeq" id="WP_131867156.1">
    <property type="nucleotide sequence ID" value="NZ_SMCR01000011.1"/>
</dbReference>
<proteinExistence type="predicted"/>
<organism evidence="3 4">
    <name type="scientific">Biostraticola tofi</name>
    <dbReference type="NCBI Taxonomy" id="466109"/>
    <lineage>
        <taxon>Bacteria</taxon>
        <taxon>Pseudomonadati</taxon>
        <taxon>Pseudomonadota</taxon>
        <taxon>Gammaproteobacteria</taxon>
        <taxon>Enterobacterales</taxon>
        <taxon>Bruguierivoracaceae</taxon>
        <taxon>Biostraticola</taxon>
    </lineage>
</organism>
<feature type="transmembrane region" description="Helical" evidence="1">
    <location>
        <begin position="14"/>
        <end position="31"/>
    </location>
</feature>
<keyword evidence="1" id="KW-0812">Transmembrane</keyword>
<evidence type="ECO:0000259" key="2">
    <source>
        <dbReference type="Pfam" id="PF12528"/>
    </source>
</evidence>
<name>A0A4R3YIW0_9GAMM</name>
<protein>
    <submittedName>
        <fullName evidence="3">Type II secretion prepilin peptidase-dependent protein C</fullName>
    </submittedName>
</protein>
<keyword evidence="4" id="KW-1185">Reference proteome</keyword>
<dbReference type="InterPro" id="IPR022204">
    <property type="entry name" value="PpdC-like_C"/>
</dbReference>
<keyword evidence="1" id="KW-0472">Membrane</keyword>
<sequence>MERRKQLGQGMPEVMIACALTSIIILALCQYRQRIEVIRHQQYQYAQALSYAHQALEQYRRGQHFSVDDLPAGWTFSRRHIERGGGCETVKAAVTTLTGSQVALEEWYCRPATHSTRQ</sequence>
<dbReference type="EMBL" id="SMCR01000011">
    <property type="protein sequence ID" value="TCV92615.1"/>
    <property type="molecule type" value="Genomic_DNA"/>
</dbReference>